<reference evidence="1 2" key="1">
    <citation type="journal article" date="2016" name="Nat. Commun.">
        <title>Thousands of microbial genomes shed light on interconnected biogeochemical processes in an aquifer system.</title>
        <authorList>
            <person name="Anantharaman K."/>
            <person name="Brown C.T."/>
            <person name="Hug L.A."/>
            <person name="Sharon I."/>
            <person name="Castelle C.J."/>
            <person name="Probst A.J."/>
            <person name="Thomas B.C."/>
            <person name="Singh A."/>
            <person name="Wilkins M.J."/>
            <person name="Karaoz U."/>
            <person name="Brodie E.L."/>
            <person name="Williams K.H."/>
            <person name="Hubbard S.S."/>
            <person name="Banfield J.F."/>
        </authorList>
    </citation>
    <scope>NUCLEOTIDE SEQUENCE [LARGE SCALE GENOMIC DNA]</scope>
</reference>
<evidence type="ECO:0000313" key="2">
    <source>
        <dbReference type="Proteomes" id="UP000177480"/>
    </source>
</evidence>
<protein>
    <submittedName>
        <fullName evidence="1">Uncharacterized protein</fullName>
    </submittedName>
</protein>
<proteinExistence type="predicted"/>
<sequence>MLKSIQLKLLKVKYSGDSVGRDIRIEIEILGKFLGIDKRIEQGTTMGIDREVGRFETDQELLQAEVFITVIEKDFLFNDVGSTKSNVKVNTVATKPQQFVFEVQVRESRSLLSRLFWGKRTAIFEMTLETQMGEIERYTPDTEDGWLVAQDNQGVHISLSAYIMVHPKSIKDSREYFIPSEGIYRDKLLSVPLKDDNSSYLIANIKHESMVSAEYSISEKVFTLNGKKYKTIDYPEAPWKKGIYNIGIPDYPHGSNNAYTEAIKQKVWFPIDFENARYLHVGARSAGCMTITETTKWMEIYNTLIKARKGDFKNVGILKVID</sequence>
<dbReference type="Proteomes" id="UP000177480">
    <property type="component" value="Unassembled WGS sequence"/>
</dbReference>
<dbReference type="AlphaFoldDB" id="A0A1G2FYY9"/>
<comment type="caution">
    <text evidence="1">The sequence shown here is derived from an EMBL/GenBank/DDBJ whole genome shotgun (WGS) entry which is preliminary data.</text>
</comment>
<dbReference type="EMBL" id="MHNK01000018">
    <property type="protein sequence ID" value="OGZ43304.1"/>
    <property type="molecule type" value="Genomic_DNA"/>
</dbReference>
<evidence type="ECO:0000313" key="1">
    <source>
        <dbReference type="EMBL" id="OGZ43304.1"/>
    </source>
</evidence>
<organism evidence="1 2">
    <name type="scientific">Candidatus Ryanbacteria bacterium RIFCSPHIGHO2_01_FULL_45_22</name>
    <dbReference type="NCBI Taxonomy" id="1802114"/>
    <lineage>
        <taxon>Bacteria</taxon>
        <taxon>Candidatus Ryaniibacteriota</taxon>
    </lineage>
</organism>
<accession>A0A1G2FYY9</accession>
<gene>
    <name evidence="1" type="ORF">A2719_03935</name>
</gene>
<name>A0A1G2FYY9_9BACT</name>